<evidence type="ECO:0000256" key="2">
    <source>
        <dbReference type="ARBA" id="ARBA00022598"/>
    </source>
</evidence>
<evidence type="ECO:0000313" key="11">
    <source>
        <dbReference type="Proteomes" id="UP000266113"/>
    </source>
</evidence>
<dbReference type="Gene3D" id="3.30.930.10">
    <property type="entry name" value="Bira Bifunctional Protein, Domain 2"/>
    <property type="match status" value="1"/>
</dbReference>
<proteinExistence type="inferred from homology"/>
<evidence type="ECO:0000256" key="8">
    <source>
        <dbReference type="NCBIfam" id="TIGR00669"/>
    </source>
</evidence>
<dbReference type="EC" id="6.3.1.1" evidence="7 8"/>
<dbReference type="GO" id="GO:0005524">
    <property type="term" value="F:ATP binding"/>
    <property type="evidence" value="ECO:0007669"/>
    <property type="project" value="UniProtKB-UniRule"/>
</dbReference>
<comment type="pathway">
    <text evidence="7">Amino-acid biosynthesis; L-asparagine biosynthesis; L-asparagine from L-aspartate (ammonia route): step 1/1.</text>
</comment>
<comment type="subcellular location">
    <subcellularLocation>
        <location evidence="7">Cytoplasm</location>
    </subcellularLocation>
</comment>
<name>A0A398DLI3_9BACT</name>
<dbReference type="GO" id="GO:0004071">
    <property type="term" value="F:aspartate-ammonia ligase activity"/>
    <property type="evidence" value="ECO:0007669"/>
    <property type="project" value="UniProtKB-UniRule"/>
</dbReference>
<evidence type="ECO:0000256" key="3">
    <source>
        <dbReference type="ARBA" id="ARBA00022605"/>
    </source>
</evidence>
<dbReference type="EMBL" id="QXIY01000046">
    <property type="protein sequence ID" value="RIE15780.1"/>
    <property type="molecule type" value="Genomic_DNA"/>
</dbReference>
<accession>A0A398DLI3</accession>
<keyword evidence="11" id="KW-1185">Reference proteome</keyword>
<evidence type="ECO:0000256" key="7">
    <source>
        <dbReference type="HAMAP-Rule" id="MF_00555"/>
    </source>
</evidence>
<dbReference type="SUPFAM" id="SSF55681">
    <property type="entry name" value="Class II aaRS and biotin synthetases"/>
    <property type="match status" value="1"/>
</dbReference>
<feature type="domain" description="Aminoacyl-transfer RNA synthetases class-II family profile" evidence="9">
    <location>
        <begin position="108"/>
        <end position="351"/>
    </location>
</feature>
<evidence type="ECO:0000256" key="5">
    <source>
        <dbReference type="ARBA" id="ARBA00022840"/>
    </source>
</evidence>
<dbReference type="HAMAP" id="MF_00555">
    <property type="entry name" value="AsnA"/>
    <property type="match status" value="1"/>
</dbReference>
<dbReference type="GO" id="GO:0070981">
    <property type="term" value="P:L-asparagine biosynthetic process"/>
    <property type="evidence" value="ECO:0007669"/>
    <property type="project" value="UniProtKB-UniRule"/>
</dbReference>
<evidence type="ECO:0000256" key="4">
    <source>
        <dbReference type="ARBA" id="ARBA00022741"/>
    </source>
</evidence>
<keyword evidence="4 7" id="KW-0547">Nucleotide-binding</keyword>
<dbReference type="PANTHER" id="PTHR30073:SF5">
    <property type="entry name" value="ASPARTATE--AMMONIA LIGASE"/>
    <property type="match status" value="1"/>
</dbReference>
<evidence type="ECO:0000313" key="10">
    <source>
        <dbReference type="EMBL" id="RIE15780.1"/>
    </source>
</evidence>
<dbReference type="OrthoDB" id="9766088at2"/>
<dbReference type="InterPro" id="IPR004618">
    <property type="entry name" value="AsnA"/>
</dbReference>
<dbReference type="InterPro" id="IPR045864">
    <property type="entry name" value="aa-tRNA-synth_II/BPL/LPL"/>
</dbReference>
<comment type="similarity">
    <text evidence="7">Belongs to the class-II aminoacyl-tRNA synthetase family. AsnA subfamily.</text>
</comment>
<dbReference type="Proteomes" id="UP000266113">
    <property type="component" value="Unassembled WGS sequence"/>
</dbReference>
<dbReference type="GO" id="GO:0005829">
    <property type="term" value="C:cytosol"/>
    <property type="evidence" value="ECO:0007669"/>
    <property type="project" value="TreeGrafter"/>
</dbReference>
<gene>
    <name evidence="7" type="primary">asnA</name>
    <name evidence="10" type="ORF">SMC1_09610</name>
</gene>
<dbReference type="Pfam" id="PF03590">
    <property type="entry name" value="AsnA"/>
    <property type="match status" value="1"/>
</dbReference>
<dbReference type="PROSITE" id="PS50862">
    <property type="entry name" value="AA_TRNA_LIGASE_II"/>
    <property type="match status" value="1"/>
</dbReference>
<comment type="catalytic activity">
    <reaction evidence="7">
        <text>L-aspartate + NH4(+) + ATP = L-asparagine + AMP + diphosphate + H(+)</text>
        <dbReference type="Rhea" id="RHEA:11372"/>
        <dbReference type="ChEBI" id="CHEBI:15378"/>
        <dbReference type="ChEBI" id="CHEBI:28938"/>
        <dbReference type="ChEBI" id="CHEBI:29991"/>
        <dbReference type="ChEBI" id="CHEBI:30616"/>
        <dbReference type="ChEBI" id="CHEBI:33019"/>
        <dbReference type="ChEBI" id="CHEBI:58048"/>
        <dbReference type="ChEBI" id="CHEBI:456215"/>
        <dbReference type="EC" id="6.3.1.1"/>
    </reaction>
</comment>
<dbReference type="InterPro" id="IPR006195">
    <property type="entry name" value="aa-tRNA-synth_II"/>
</dbReference>
<reference evidence="10 11" key="1">
    <citation type="submission" date="2018-09" db="EMBL/GenBank/DDBJ databases">
        <title>Discovery and Ecogenomic Context for Candidatus Cryosericales, a Global Caldiserica Order Active in Thawing Permafrost.</title>
        <authorList>
            <person name="Martinez M.A."/>
            <person name="Woodcroft B.J."/>
            <person name="Ignacio Espinoza J.C."/>
            <person name="Zayed A."/>
            <person name="Singleton C.M."/>
            <person name="Boyd J."/>
            <person name="Li Y.-F."/>
            <person name="Purvine S."/>
            <person name="Maughan H."/>
            <person name="Hodgkins S.B."/>
            <person name="Anderson D."/>
            <person name="Sederholm M."/>
            <person name="Temperton B."/>
            <person name="Saleska S.R."/>
            <person name="Tyson G.W."/>
            <person name="Rich V.I."/>
        </authorList>
    </citation>
    <scope>NUCLEOTIDE SEQUENCE [LARGE SCALE GENOMIC DNA]</scope>
    <source>
        <strain evidence="10 11">SMC1</strain>
    </source>
</reference>
<keyword evidence="5 7" id="KW-0067">ATP-binding</keyword>
<keyword evidence="6 7" id="KW-0061">Asparagine biosynthesis</keyword>
<protein>
    <recommendedName>
        <fullName evidence="7 8">Aspartate--ammonia ligase</fullName>
        <ecNumber evidence="7 8">6.3.1.1</ecNumber>
    </recommendedName>
    <alternativeName>
        <fullName evidence="7">Asparagine synthetase A</fullName>
    </alternativeName>
</protein>
<evidence type="ECO:0000259" key="9">
    <source>
        <dbReference type="PROSITE" id="PS50862"/>
    </source>
</evidence>
<sequence length="353" mass="38773">METAQTYVSGRLCLPEGYTPALSLRETEQAIKFIKDTFQNGLAAALNLARVSAPLCVTAASGLNDHLNGVETPVRFSIRSIGEDAEIVQSLAKWKRAALADYGFGHGEGLYTDMNAIRPDETLDNLHSVYVDQWDWERVIDASERTVPFLEGIVRDIYGVLLRTNQLVCERYPSVPAPELPDELAFVRSEDLEADDPDHTPQERVDHICRDSGAVFVIGIGAPLRDGNPQDGRAADYDDWSTPTDETHRGLNGDLFIWNPLLGCTFELSSMGIRVDPSALLRQLEAHGELANRDLPYHRRLLAGDLPLTIGGGIGQSRLCMLLLHTAHIGQVQSGIWSDAMRSACFAAGIPLL</sequence>
<evidence type="ECO:0000256" key="6">
    <source>
        <dbReference type="ARBA" id="ARBA00022888"/>
    </source>
</evidence>
<keyword evidence="3 7" id="KW-0028">Amino-acid biosynthesis</keyword>
<organism evidence="10 11">
    <name type="scientific">Candidatus Cryosericum septentrionale</name>
    <dbReference type="NCBI Taxonomy" id="2290913"/>
    <lineage>
        <taxon>Bacteria</taxon>
        <taxon>Pseudomonadati</taxon>
        <taxon>Caldisericota/Cryosericota group</taxon>
        <taxon>Candidatus Cryosericota</taxon>
        <taxon>Candidatus Cryosericia</taxon>
        <taxon>Candidatus Cryosericales</taxon>
        <taxon>Candidatus Cryosericaceae</taxon>
        <taxon>Candidatus Cryosericum</taxon>
    </lineage>
</organism>
<dbReference type="UniPathway" id="UPA00134">
    <property type="reaction ID" value="UER00194"/>
</dbReference>
<evidence type="ECO:0000256" key="1">
    <source>
        <dbReference type="ARBA" id="ARBA00022490"/>
    </source>
</evidence>
<dbReference type="PIRSF" id="PIRSF001555">
    <property type="entry name" value="Asp_ammon_ligase"/>
    <property type="match status" value="1"/>
</dbReference>
<dbReference type="PANTHER" id="PTHR30073">
    <property type="entry name" value="ASPARTATE--AMMONIA LIGASE"/>
    <property type="match status" value="1"/>
</dbReference>
<keyword evidence="1 7" id="KW-0963">Cytoplasm</keyword>
<comment type="caution">
    <text evidence="10">The sequence shown here is derived from an EMBL/GenBank/DDBJ whole genome shotgun (WGS) entry which is preliminary data.</text>
</comment>
<keyword evidence="2 7" id="KW-0436">Ligase</keyword>
<dbReference type="AlphaFoldDB" id="A0A398DLI3"/>
<dbReference type="NCBIfam" id="TIGR00669">
    <property type="entry name" value="asnA"/>
    <property type="match status" value="1"/>
</dbReference>